<gene>
    <name evidence="3" type="ORF">Amon01_000941400</name>
</gene>
<evidence type="ECO:0000256" key="1">
    <source>
        <dbReference type="SAM" id="MobiDB-lite"/>
    </source>
</evidence>
<dbReference type="Proteomes" id="UP001165063">
    <property type="component" value="Unassembled WGS sequence"/>
</dbReference>
<dbReference type="Pfam" id="PF00075">
    <property type="entry name" value="RNase_H"/>
    <property type="match status" value="1"/>
</dbReference>
<dbReference type="InterPro" id="IPR036397">
    <property type="entry name" value="RNaseH_sf"/>
</dbReference>
<dbReference type="GO" id="GO:0003676">
    <property type="term" value="F:nucleic acid binding"/>
    <property type="evidence" value="ECO:0007669"/>
    <property type="project" value="InterPro"/>
</dbReference>
<organism evidence="3 4">
    <name type="scientific">Ambrosiozyma monospora</name>
    <name type="common">Yeast</name>
    <name type="synonym">Endomycopsis monosporus</name>
    <dbReference type="NCBI Taxonomy" id="43982"/>
    <lineage>
        <taxon>Eukaryota</taxon>
        <taxon>Fungi</taxon>
        <taxon>Dikarya</taxon>
        <taxon>Ascomycota</taxon>
        <taxon>Saccharomycotina</taxon>
        <taxon>Pichiomycetes</taxon>
        <taxon>Pichiales</taxon>
        <taxon>Pichiaceae</taxon>
        <taxon>Ambrosiozyma</taxon>
    </lineage>
</organism>
<dbReference type="Gene3D" id="3.30.420.10">
    <property type="entry name" value="Ribonuclease H-like superfamily/Ribonuclease H"/>
    <property type="match status" value="1"/>
</dbReference>
<feature type="compositionally biased region" description="Polar residues" evidence="1">
    <location>
        <begin position="80"/>
        <end position="93"/>
    </location>
</feature>
<evidence type="ECO:0000259" key="2">
    <source>
        <dbReference type="Pfam" id="PF00075"/>
    </source>
</evidence>
<proteinExistence type="predicted"/>
<accession>A0A9W6T3Z3</accession>
<dbReference type="GO" id="GO:0004523">
    <property type="term" value="F:RNA-DNA hybrid ribonuclease activity"/>
    <property type="evidence" value="ECO:0007669"/>
    <property type="project" value="InterPro"/>
</dbReference>
<name>A0A9W6T3Z3_AMBMO</name>
<dbReference type="SUPFAM" id="SSF53098">
    <property type="entry name" value="Ribonuclease H-like"/>
    <property type="match status" value="1"/>
</dbReference>
<protein>
    <submittedName>
        <fullName evidence="3">Unnamed protein product</fullName>
    </submittedName>
</protein>
<feature type="region of interest" description="Disordered" evidence="1">
    <location>
        <begin position="198"/>
        <end position="228"/>
    </location>
</feature>
<dbReference type="AlphaFoldDB" id="A0A9W6T3Z3"/>
<dbReference type="InterPro" id="IPR012337">
    <property type="entry name" value="RNaseH-like_sf"/>
</dbReference>
<reference evidence="3" key="1">
    <citation type="submission" date="2023-04" db="EMBL/GenBank/DDBJ databases">
        <title>Ambrosiozyma monospora NBRC 1965.</title>
        <authorList>
            <person name="Ichikawa N."/>
            <person name="Sato H."/>
            <person name="Tonouchi N."/>
        </authorList>
    </citation>
    <scope>NUCLEOTIDE SEQUENCE</scope>
    <source>
        <strain evidence="3">NBRC 1965</strain>
    </source>
</reference>
<dbReference type="EMBL" id="BSXU01011092">
    <property type="protein sequence ID" value="GME73952.1"/>
    <property type="molecule type" value="Genomic_DNA"/>
</dbReference>
<dbReference type="OrthoDB" id="407198at2759"/>
<comment type="caution">
    <text evidence="3">The sequence shown here is derived from an EMBL/GenBank/DDBJ whole genome shotgun (WGS) entry which is preliminary data.</text>
</comment>
<evidence type="ECO:0000313" key="3">
    <source>
        <dbReference type="EMBL" id="GME73952.1"/>
    </source>
</evidence>
<feature type="region of interest" description="Disordered" evidence="1">
    <location>
        <begin position="63"/>
        <end position="93"/>
    </location>
</feature>
<feature type="domain" description="RNase H type-1" evidence="2">
    <location>
        <begin position="62"/>
        <end position="168"/>
    </location>
</feature>
<evidence type="ECO:0000313" key="4">
    <source>
        <dbReference type="Proteomes" id="UP001165063"/>
    </source>
</evidence>
<keyword evidence="4" id="KW-1185">Reference proteome</keyword>
<dbReference type="InterPro" id="IPR002156">
    <property type="entry name" value="RNaseH_domain"/>
</dbReference>
<sequence>MHVAVEQTEFPFVEPVVVHTFNLIDGVVGGVKEVDVDVDGRIDGIHDVDDGVSYFSTNFASSSSGSGPGSGSGSIINGSTQTQNENHVNKSQRNQLERIHAGLRYILNKLNTSKQMPRVKYYIATDSKFAIRCITHWSIKWIQHNWINSRGYQVDNKDVLIEILDVVDEINDLYFKLQWGKLEFKVIDKLPRDKLPREIKRKSRPMSMSKSRSKLSRDQRRDSMISNEVAIEGGDGSEGFIFDGAIAKESN</sequence>